<dbReference type="Gene3D" id="3.90.1180.10">
    <property type="entry name" value="Ribosomal protein L13"/>
    <property type="match status" value="1"/>
</dbReference>
<dbReference type="HAMAP" id="MF_01366">
    <property type="entry name" value="Ribosomal_uL13"/>
    <property type="match status" value="1"/>
</dbReference>
<dbReference type="PIRSF" id="PIRSF002181">
    <property type="entry name" value="Ribosomal_L13"/>
    <property type="match status" value="1"/>
</dbReference>
<keyword evidence="3 5" id="KW-0687">Ribonucleoprotein</keyword>
<dbReference type="PROSITE" id="PS00783">
    <property type="entry name" value="RIBOSOMAL_L13"/>
    <property type="match status" value="1"/>
</dbReference>
<dbReference type="InterPro" id="IPR023563">
    <property type="entry name" value="Ribosomal_uL13_CS"/>
</dbReference>
<evidence type="ECO:0000256" key="1">
    <source>
        <dbReference type="ARBA" id="ARBA00006227"/>
    </source>
</evidence>
<dbReference type="CDD" id="cd00392">
    <property type="entry name" value="Ribosomal_L13"/>
    <property type="match status" value="1"/>
</dbReference>
<evidence type="ECO:0000256" key="5">
    <source>
        <dbReference type="HAMAP-Rule" id="MF_01366"/>
    </source>
</evidence>
<dbReference type="GO" id="GO:0003735">
    <property type="term" value="F:structural constituent of ribosome"/>
    <property type="evidence" value="ECO:0007669"/>
    <property type="project" value="InterPro"/>
</dbReference>
<dbReference type="Proteomes" id="UP000027936">
    <property type="component" value="Unassembled WGS sequence"/>
</dbReference>
<comment type="subunit">
    <text evidence="5">Part of the 50S ribosomal subunit.</text>
</comment>
<dbReference type="PATRIC" id="fig|1348973.3.peg.4227"/>
<evidence type="ECO:0000256" key="7">
    <source>
        <dbReference type="RuleBase" id="RU003878"/>
    </source>
</evidence>
<evidence type="ECO:0000256" key="3">
    <source>
        <dbReference type="ARBA" id="ARBA00023274"/>
    </source>
</evidence>
<dbReference type="RefSeq" id="WP_003331694.1">
    <property type="nucleotide sequence ID" value="NZ_JJRY01000026.1"/>
</dbReference>
<dbReference type="Pfam" id="PF00572">
    <property type="entry name" value="Ribosomal_L13"/>
    <property type="match status" value="1"/>
</dbReference>
<comment type="similarity">
    <text evidence="1 5 6">Belongs to the universal ribosomal protein uL13 family.</text>
</comment>
<dbReference type="SUPFAM" id="SSF52161">
    <property type="entry name" value="Ribosomal protein L13"/>
    <property type="match status" value="1"/>
</dbReference>
<evidence type="ECO:0000313" key="8">
    <source>
        <dbReference type="EMBL" id="KEF36514.1"/>
    </source>
</evidence>
<sequence length="145" mass="16430">MRQTYMAKASDIQRKWLVIDAEGQTLGRLASEVASILRGKHKPTFTPHVDTGDHVIIINAEKIQLTGNKLENKVYYRHSGHPGGLKSRTAKEMIETRPEQMLEGAIKGMLPKNTLGRQMFKKLNVYKGSEHPHQAQKPEVYELRG</sequence>
<dbReference type="InterPro" id="IPR005823">
    <property type="entry name" value="Ribosomal_uL13_bac-type"/>
</dbReference>
<dbReference type="AlphaFoldDB" id="A0A072NFP9"/>
<dbReference type="OrthoDB" id="9801330at2"/>
<dbReference type="GO" id="GO:0006412">
    <property type="term" value="P:translation"/>
    <property type="evidence" value="ECO:0007669"/>
    <property type="project" value="UniProtKB-UniRule"/>
</dbReference>
<reference evidence="8 9" key="1">
    <citation type="submission" date="2014-04" db="EMBL/GenBank/DDBJ databases">
        <title>Draft genome sequence of Bacillus azotoformans MEV2011, a (co-) denitrifying strain unable to grow in the presence of oxygen.</title>
        <authorList>
            <person name="Nielsen M."/>
            <person name="Schreiber L."/>
            <person name="Finster K."/>
            <person name="Schramm A."/>
        </authorList>
    </citation>
    <scope>NUCLEOTIDE SEQUENCE [LARGE SCALE GENOMIC DNA]</scope>
    <source>
        <strain evidence="8 9">MEV2011</strain>
    </source>
</reference>
<comment type="caution">
    <text evidence="8">The sequence shown here is derived from an EMBL/GenBank/DDBJ whole genome shotgun (WGS) entry which is preliminary data.</text>
</comment>
<organism evidence="8 9">
    <name type="scientific">Schinkia azotoformans MEV2011</name>
    <dbReference type="NCBI Taxonomy" id="1348973"/>
    <lineage>
        <taxon>Bacteria</taxon>
        <taxon>Bacillati</taxon>
        <taxon>Bacillota</taxon>
        <taxon>Bacilli</taxon>
        <taxon>Bacillales</taxon>
        <taxon>Bacillaceae</taxon>
        <taxon>Calidifontibacillus/Schinkia group</taxon>
        <taxon>Schinkia</taxon>
    </lineage>
</organism>
<dbReference type="GeneID" id="89469332"/>
<dbReference type="NCBIfam" id="TIGR01066">
    <property type="entry name" value="rplM_bact"/>
    <property type="match status" value="1"/>
</dbReference>
<dbReference type="GO" id="GO:0003729">
    <property type="term" value="F:mRNA binding"/>
    <property type="evidence" value="ECO:0007669"/>
    <property type="project" value="UniProtKB-ARBA"/>
</dbReference>
<dbReference type="InterPro" id="IPR005822">
    <property type="entry name" value="Ribosomal_uL13"/>
</dbReference>
<dbReference type="InterPro" id="IPR036899">
    <property type="entry name" value="Ribosomal_uL13_sf"/>
</dbReference>
<dbReference type="FunFam" id="3.90.1180.10:FF:000001">
    <property type="entry name" value="50S ribosomal protein L13"/>
    <property type="match status" value="1"/>
</dbReference>
<evidence type="ECO:0000256" key="4">
    <source>
        <dbReference type="ARBA" id="ARBA00035201"/>
    </source>
</evidence>
<protein>
    <recommendedName>
        <fullName evidence="4 5">Large ribosomal subunit protein uL13</fullName>
    </recommendedName>
</protein>
<proteinExistence type="inferred from homology"/>
<keyword evidence="2 5" id="KW-0689">Ribosomal protein</keyword>
<evidence type="ECO:0000256" key="6">
    <source>
        <dbReference type="RuleBase" id="RU003877"/>
    </source>
</evidence>
<evidence type="ECO:0000313" key="9">
    <source>
        <dbReference type="Proteomes" id="UP000027936"/>
    </source>
</evidence>
<evidence type="ECO:0000256" key="2">
    <source>
        <dbReference type="ARBA" id="ARBA00022980"/>
    </source>
</evidence>
<name>A0A072NFP9_SCHAZ</name>
<accession>A0A072NFP9</accession>
<dbReference type="PANTHER" id="PTHR11545:SF2">
    <property type="entry name" value="LARGE RIBOSOMAL SUBUNIT PROTEIN UL13M"/>
    <property type="match status" value="1"/>
</dbReference>
<comment type="function">
    <text evidence="5 7">This protein is one of the early assembly proteins of the 50S ribosomal subunit, although it is not seen to bind rRNA by itself. It is important during the early stages of 50S assembly.</text>
</comment>
<dbReference type="PANTHER" id="PTHR11545">
    <property type="entry name" value="RIBOSOMAL PROTEIN L13"/>
    <property type="match status" value="1"/>
</dbReference>
<dbReference type="GO" id="GO:0017148">
    <property type="term" value="P:negative regulation of translation"/>
    <property type="evidence" value="ECO:0007669"/>
    <property type="project" value="TreeGrafter"/>
</dbReference>
<dbReference type="GO" id="GO:0022625">
    <property type="term" value="C:cytosolic large ribosomal subunit"/>
    <property type="evidence" value="ECO:0007669"/>
    <property type="project" value="TreeGrafter"/>
</dbReference>
<gene>
    <name evidence="5 7" type="primary">rplM</name>
    <name evidence="8" type="ORF">M670_04350</name>
</gene>
<dbReference type="EMBL" id="JJRY01000026">
    <property type="protein sequence ID" value="KEF36514.1"/>
    <property type="molecule type" value="Genomic_DNA"/>
</dbReference>